<dbReference type="InterPro" id="IPR000477">
    <property type="entry name" value="RT_dom"/>
</dbReference>
<dbReference type="InterPro" id="IPR043502">
    <property type="entry name" value="DNA/RNA_pol_sf"/>
</dbReference>
<evidence type="ECO:0000313" key="2">
    <source>
        <dbReference type="EMBL" id="WOL14239.1"/>
    </source>
</evidence>
<keyword evidence="3" id="KW-1185">Reference proteome</keyword>
<dbReference type="SUPFAM" id="SSF56672">
    <property type="entry name" value="DNA/RNA polymerases"/>
    <property type="match status" value="1"/>
</dbReference>
<reference evidence="2 3" key="1">
    <citation type="submission" date="2023-10" db="EMBL/GenBank/DDBJ databases">
        <title>Chromosome-scale genome assembly provides insights into flower coloration mechanisms of Canna indica.</title>
        <authorList>
            <person name="Li C."/>
        </authorList>
    </citation>
    <scope>NUCLEOTIDE SEQUENCE [LARGE SCALE GENOMIC DNA]</scope>
    <source>
        <tissue evidence="2">Flower</tissue>
    </source>
</reference>
<accession>A0AAQ3KTC3</accession>
<feature type="domain" description="Reverse transcriptase" evidence="1">
    <location>
        <begin position="37"/>
        <end position="272"/>
    </location>
</feature>
<gene>
    <name evidence="2" type="ORF">Cni_G23019</name>
</gene>
<evidence type="ECO:0000259" key="1">
    <source>
        <dbReference type="PROSITE" id="PS50878"/>
    </source>
</evidence>
<evidence type="ECO:0000313" key="3">
    <source>
        <dbReference type="Proteomes" id="UP001327560"/>
    </source>
</evidence>
<dbReference type="CDD" id="cd01650">
    <property type="entry name" value="RT_nLTR_like"/>
    <property type="match status" value="1"/>
</dbReference>
<organism evidence="2 3">
    <name type="scientific">Canna indica</name>
    <name type="common">Indian-shot</name>
    <dbReference type="NCBI Taxonomy" id="4628"/>
    <lineage>
        <taxon>Eukaryota</taxon>
        <taxon>Viridiplantae</taxon>
        <taxon>Streptophyta</taxon>
        <taxon>Embryophyta</taxon>
        <taxon>Tracheophyta</taxon>
        <taxon>Spermatophyta</taxon>
        <taxon>Magnoliopsida</taxon>
        <taxon>Liliopsida</taxon>
        <taxon>Zingiberales</taxon>
        <taxon>Cannaceae</taxon>
        <taxon>Canna</taxon>
    </lineage>
</organism>
<dbReference type="EMBL" id="CP136896">
    <property type="protein sequence ID" value="WOL14239.1"/>
    <property type="molecule type" value="Genomic_DNA"/>
</dbReference>
<dbReference type="PANTHER" id="PTHR31635:SF196">
    <property type="entry name" value="REVERSE TRANSCRIPTASE DOMAIN-CONTAINING PROTEIN-RELATED"/>
    <property type="match status" value="1"/>
</dbReference>
<dbReference type="Proteomes" id="UP001327560">
    <property type="component" value="Chromosome 7"/>
</dbReference>
<dbReference type="PANTHER" id="PTHR31635">
    <property type="entry name" value="REVERSE TRANSCRIPTASE DOMAIN-CONTAINING PROTEIN-RELATED"/>
    <property type="match status" value="1"/>
</dbReference>
<protein>
    <recommendedName>
        <fullName evidence="1">Reverse transcriptase domain-containing protein</fullName>
    </recommendedName>
</protein>
<dbReference type="PROSITE" id="PS50878">
    <property type="entry name" value="RT_POL"/>
    <property type="match status" value="1"/>
</dbReference>
<sequence>MVSLGRGKAPGPDGYSLEFFIKFWMEMKDTYCSALREFQEQGSLPNSWGQTNLVFIPKKDHPTRIKEYRPIALCNVAYKIFAKVLVNRLKPHIKQIISREQGAFVEKRRLQYNIIIISKNVNIVRKSNRKHPYFIVKLDLEKAYDGISWNALEEIWKMMNVPWRFRTWLLACLKSTNYSYVIDGLHSEWFKSFKGVRQGDPLSPYMFIMMQELLTMLMNKEASKVVLLNSVVNSMPIHTLTTTWISDWVIEEHKKVWRNFLWRTNEKKYGFT</sequence>
<name>A0AAQ3KTC3_9LILI</name>
<dbReference type="AlphaFoldDB" id="A0AAQ3KTC3"/>
<proteinExistence type="predicted"/>
<dbReference type="Pfam" id="PF00078">
    <property type="entry name" value="RVT_1"/>
    <property type="match status" value="1"/>
</dbReference>